<gene>
    <name evidence="1" type="ORF">CCE01nite_34170</name>
</gene>
<comment type="caution">
    <text evidence="1">The sequence shown here is derived from an EMBL/GenBank/DDBJ whole genome shotgun (WGS) entry which is preliminary data.</text>
</comment>
<keyword evidence="2" id="KW-1185">Reference proteome</keyword>
<proteinExistence type="predicted"/>
<dbReference type="InterPro" id="IPR011009">
    <property type="entry name" value="Kinase-like_dom_sf"/>
</dbReference>
<dbReference type="RefSeq" id="WP_246056662.1">
    <property type="nucleotide sequence ID" value="NZ_BJLR01000032.1"/>
</dbReference>
<protein>
    <recommendedName>
        <fullName evidence="3">Aminoglycoside phosphotransferase domain-containing protein</fullName>
    </recommendedName>
</protein>
<sequence length="169" mass="17874">MGLGPELAQYADGVEALAARTARLTDLPAPQRIHGDLHLGQALRAHDEWFVTDFEGEPLAPVAARTRPDLALRDVAGMLRSFDYATAVGRGLETAGTGDDSWADDARAALLAGYVEASSGSAGGGAAPHTEDVLRALELDKALYEAVYEARNRPAWLSIPLRAVARLVG</sequence>
<reference evidence="1" key="1">
    <citation type="submission" date="2019-06" db="EMBL/GenBank/DDBJ databases">
        <title>Whole genome shotgun sequence of Cellulomonas cellasea NBRC 3753.</title>
        <authorList>
            <person name="Hosoyama A."/>
            <person name="Uohara A."/>
            <person name="Ohji S."/>
            <person name="Ichikawa N."/>
        </authorList>
    </citation>
    <scope>NUCLEOTIDE SEQUENCE [LARGE SCALE GENOMIC DNA]</scope>
    <source>
        <strain evidence="1">NBRC 3753</strain>
    </source>
</reference>
<evidence type="ECO:0000313" key="2">
    <source>
        <dbReference type="Proteomes" id="UP000317046"/>
    </source>
</evidence>
<dbReference type="AlphaFoldDB" id="A0A4Y3L3P0"/>
<name>A0A4Y3L3P0_9CELL</name>
<dbReference type="SUPFAM" id="SSF56112">
    <property type="entry name" value="Protein kinase-like (PK-like)"/>
    <property type="match status" value="1"/>
</dbReference>
<dbReference type="Gene3D" id="3.90.1200.10">
    <property type="match status" value="1"/>
</dbReference>
<evidence type="ECO:0000313" key="1">
    <source>
        <dbReference type="EMBL" id="GEA89468.1"/>
    </source>
</evidence>
<evidence type="ECO:0008006" key="3">
    <source>
        <dbReference type="Google" id="ProtNLM"/>
    </source>
</evidence>
<accession>A0A4Y3L3P0</accession>
<organism evidence="1 2">
    <name type="scientific">Cellulomonas cellasea</name>
    <dbReference type="NCBI Taxonomy" id="43670"/>
    <lineage>
        <taxon>Bacteria</taxon>
        <taxon>Bacillati</taxon>
        <taxon>Actinomycetota</taxon>
        <taxon>Actinomycetes</taxon>
        <taxon>Micrococcales</taxon>
        <taxon>Cellulomonadaceae</taxon>
        <taxon>Cellulomonas</taxon>
    </lineage>
</organism>
<dbReference type="Proteomes" id="UP000317046">
    <property type="component" value="Unassembled WGS sequence"/>
</dbReference>
<dbReference type="EMBL" id="BJLR01000032">
    <property type="protein sequence ID" value="GEA89468.1"/>
    <property type="molecule type" value="Genomic_DNA"/>
</dbReference>